<evidence type="ECO:0000259" key="4">
    <source>
        <dbReference type="Pfam" id="PF00501"/>
    </source>
</evidence>
<proteinExistence type="inferred from homology"/>
<organism evidence="6 7">
    <name type="scientific">Halorussus caseinilyticus</name>
    <dbReference type="NCBI Taxonomy" id="3034025"/>
    <lineage>
        <taxon>Archaea</taxon>
        <taxon>Methanobacteriati</taxon>
        <taxon>Methanobacteriota</taxon>
        <taxon>Stenosarchaea group</taxon>
        <taxon>Halobacteria</taxon>
        <taxon>Halobacteriales</taxon>
        <taxon>Haladaptataceae</taxon>
        <taxon>Halorussus</taxon>
    </lineage>
</organism>
<dbReference type="SUPFAM" id="SSF56801">
    <property type="entry name" value="Acetyl-CoA synthetase-like"/>
    <property type="match status" value="1"/>
</dbReference>
<dbReference type="RefSeq" id="WP_276281006.1">
    <property type="nucleotide sequence ID" value="NZ_CP119809.1"/>
</dbReference>
<feature type="domain" description="AMP-dependent synthetase/ligase" evidence="4">
    <location>
        <begin position="17"/>
        <end position="392"/>
    </location>
</feature>
<reference evidence="6 7" key="1">
    <citation type="journal article" date="2019" name="Int. J. Syst. Evol. Microbiol.">
        <title>The Global Catalogue of Microorganisms (GCM) 10K type strain sequencing project: providing services to taxonomists for standard genome sequencing and annotation.</title>
        <authorList>
            <consortium name="The Broad Institute Genomics Platform"/>
            <consortium name="The Broad Institute Genome Sequencing Center for Infectious Disease"/>
            <person name="Wu L."/>
            <person name="Ma J."/>
        </authorList>
    </citation>
    <scope>NUCLEOTIDE SEQUENCE [LARGE SCALE GENOMIC DNA]</scope>
    <source>
        <strain evidence="6 7">DT72</strain>
    </source>
</reference>
<dbReference type="InterPro" id="IPR045851">
    <property type="entry name" value="AMP-bd_C_sf"/>
</dbReference>
<name>A0ABD5WQW0_9EURY</name>
<gene>
    <name evidence="6" type="ORF">ACFQJ6_14205</name>
</gene>
<keyword evidence="7" id="KW-1185">Reference proteome</keyword>
<evidence type="ECO:0000259" key="5">
    <source>
        <dbReference type="Pfam" id="PF13193"/>
    </source>
</evidence>
<dbReference type="Pfam" id="PF00501">
    <property type="entry name" value="AMP-binding"/>
    <property type="match status" value="1"/>
</dbReference>
<evidence type="ECO:0000256" key="1">
    <source>
        <dbReference type="ARBA" id="ARBA00006432"/>
    </source>
</evidence>
<comment type="similarity">
    <text evidence="1">Belongs to the ATP-dependent AMP-binding enzyme family.</text>
</comment>
<dbReference type="InterPro" id="IPR025110">
    <property type="entry name" value="AMP-bd_C"/>
</dbReference>
<protein>
    <submittedName>
        <fullName evidence="6">AMP-binding protein</fullName>
    </submittedName>
</protein>
<dbReference type="Pfam" id="PF13193">
    <property type="entry name" value="AMP-binding_C"/>
    <property type="match status" value="1"/>
</dbReference>
<sequence length="528" mass="57704">MFSHDERPYDWVGAWSEKRAGLSPDAVGLVDATTGQRYTYAELDRRANRTARLLRSEGVGRGDRVAVLSRNRPELVDLFFATGKTGGILAPLSHRLAAGELVEMLNDVEPSLLVVEEPFADLAADVLDREGREFDCPVRSLPADDSDADTSASASQATARCSPWTDALPDDDSPVEAADVSMDDPHLFLHTGGSTGVPKETVVTHGSILWNSFNTITAWGLRPEDVTPMVFPMFHTGGWNVLTVPLFHLGATVVLAREFEPREVLHLVESEGATVLVAVPAVLRMMANHDDWADTDLSTLRFAKSGGGPCRESVMEAWWSRDVDLSQGYGLTECGPNNFTMPDGWPTEKADSVGVPAMHVDARIADEDGGELPPGEIGELELASPHAADRYWRNEQETETTFGDGWVSTGDLARKDDDGYVYIEGRKKNMYVSGGENVYPAAVEDRIADHPKVEEVVVVPVSNDQWGQVGKAVVQGDESLTLEELTDFLDGKLARFKRPRHLAFVAEMPMSGPSKIDRQAVKAEFGEE</sequence>
<evidence type="ECO:0000313" key="7">
    <source>
        <dbReference type="Proteomes" id="UP001596407"/>
    </source>
</evidence>
<dbReference type="InterPro" id="IPR042099">
    <property type="entry name" value="ANL_N_sf"/>
</dbReference>
<comment type="caution">
    <text evidence="6">The sequence shown here is derived from an EMBL/GenBank/DDBJ whole genome shotgun (WGS) entry which is preliminary data.</text>
</comment>
<dbReference type="PROSITE" id="PS00455">
    <property type="entry name" value="AMP_BINDING"/>
    <property type="match status" value="1"/>
</dbReference>
<dbReference type="AlphaFoldDB" id="A0ABD5WQW0"/>
<dbReference type="GeneID" id="79302182"/>
<evidence type="ECO:0000256" key="2">
    <source>
        <dbReference type="ARBA" id="ARBA00022598"/>
    </source>
</evidence>
<dbReference type="PANTHER" id="PTHR43201:SF5">
    <property type="entry name" value="MEDIUM-CHAIN ACYL-COA LIGASE ACSF2, MITOCHONDRIAL"/>
    <property type="match status" value="1"/>
</dbReference>
<dbReference type="GO" id="GO:0016874">
    <property type="term" value="F:ligase activity"/>
    <property type="evidence" value="ECO:0007669"/>
    <property type="project" value="UniProtKB-KW"/>
</dbReference>
<evidence type="ECO:0000256" key="3">
    <source>
        <dbReference type="SAM" id="MobiDB-lite"/>
    </source>
</evidence>
<dbReference type="EMBL" id="JBHSZH010000005">
    <property type="protein sequence ID" value="MFC7081081.1"/>
    <property type="molecule type" value="Genomic_DNA"/>
</dbReference>
<feature type="compositionally biased region" description="Low complexity" evidence="3">
    <location>
        <begin position="149"/>
        <end position="159"/>
    </location>
</feature>
<dbReference type="PANTHER" id="PTHR43201">
    <property type="entry name" value="ACYL-COA SYNTHETASE"/>
    <property type="match status" value="1"/>
</dbReference>
<evidence type="ECO:0000313" key="6">
    <source>
        <dbReference type="EMBL" id="MFC7081081.1"/>
    </source>
</evidence>
<dbReference type="Gene3D" id="3.40.50.12780">
    <property type="entry name" value="N-terminal domain of ligase-like"/>
    <property type="match status" value="1"/>
</dbReference>
<dbReference type="InterPro" id="IPR020845">
    <property type="entry name" value="AMP-binding_CS"/>
</dbReference>
<feature type="domain" description="AMP-binding enzyme C-terminal" evidence="5">
    <location>
        <begin position="443"/>
        <end position="512"/>
    </location>
</feature>
<dbReference type="Proteomes" id="UP001596407">
    <property type="component" value="Unassembled WGS sequence"/>
</dbReference>
<feature type="region of interest" description="Disordered" evidence="3">
    <location>
        <begin position="139"/>
        <end position="176"/>
    </location>
</feature>
<dbReference type="Gene3D" id="3.30.300.30">
    <property type="match status" value="1"/>
</dbReference>
<accession>A0ABD5WQW0</accession>
<keyword evidence="2" id="KW-0436">Ligase</keyword>
<dbReference type="InterPro" id="IPR000873">
    <property type="entry name" value="AMP-dep_synth/lig_dom"/>
</dbReference>